<proteinExistence type="predicted"/>
<protein>
    <submittedName>
        <fullName evidence="1">Uncharacterized protein</fullName>
    </submittedName>
</protein>
<dbReference type="OrthoDB" id="10333707at2759"/>
<dbReference type="Proteomes" id="UP000007431">
    <property type="component" value="Unassembled WGS sequence"/>
</dbReference>
<dbReference type="HOGENOM" id="CLU_2759245_0_0_1"/>
<dbReference type="EMBL" id="GL377302">
    <property type="protein sequence ID" value="EFJ03883.1"/>
    <property type="molecule type" value="Genomic_DNA"/>
</dbReference>
<dbReference type="RefSeq" id="XP_003038785.1">
    <property type="nucleotide sequence ID" value="XM_003038739.1"/>
</dbReference>
<sequence length="70" mass="7399">MLAAPAAAVCHDMKPSRAGNPLPVISQQPRGLRTMTLVPPTKAESAQEQAQAARLRGGRRGCFLGNIMCV</sequence>
<reference evidence="1 2" key="1">
    <citation type="journal article" date="2010" name="Nat. Biotechnol.">
        <title>Genome sequence of the model mushroom Schizophyllum commune.</title>
        <authorList>
            <person name="Ohm R.A."/>
            <person name="de Jong J.F."/>
            <person name="Lugones L.G."/>
            <person name="Aerts A."/>
            <person name="Kothe E."/>
            <person name="Stajich J.E."/>
            <person name="de Vries R.P."/>
            <person name="Record E."/>
            <person name="Levasseur A."/>
            <person name="Baker S.E."/>
            <person name="Bartholomew K.A."/>
            <person name="Coutinho P.M."/>
            <person name="Erdmann S."/>
            <person name="Fowler T.J."/>
            <person name="Gathman A.C."/>
            <person name="Lombard V."/>
            <person name="Henrissat B."/>
            <person name="Knabe N."/>
            <person name="Kuees U."/>
            <person name="Lilly W.W."/>
            <person name="Lindquist E."/>
            <person name="Lucas S."/>
            <person name="Magnuson J.K."/>
            <person name="Piumi F."/>
            <person name="Raudaskoski M."/>
            <person name="Salamov A."/>
            <person name="Schmutz J."/>
            <person name="Schwarze F.W.M.R."/>
            <person name="vanKuyk P.A."/>
            <person name="Horton J.S."/>
            <person name="Grigoriev I.V."/>
            <person name="Woesten H.A.B."/>
        </authorList>
    </citation>
    <scope>NUCLEOTIDE SEQUENCE [LARGE SCALE GENOMIC DNA]</scope>
    <source>
        <strain evidence="2">H4-8 / FGSC 9210</strain>
    </source>
</reference>
<accession>D8PRW1</accession>
<dbReference type="AlphaFoldDB" id="D8PRW1"/>
<keyword evidence="2" id="KW-1185">Reference proteome</keyword>
<organism evidence="2">
    <name type="scientific">Schizophyllum commune (strain H4-8 / FGSC 9210)</name>
    <name type="common">Split gill fungus</name>
    <dbReference type="NCBI Taxonomy" id="578458"/>
    <lineage>
        <taxon>Eukaryota</taxon>
        <taxon>Fungi</taxon>
        <taxon>Dikarya</taxon>
        <taxon>Basidiomycota</taxon>
        <taxon>Agaricomycotina</taxon>
        <taxon>Agaricomycetes</taxon>
        <taxon>Agaricomycetidae</taxon>
        <taxon>Agaricales</taxon>
        <taxon>Schizophyllaceae</taxon>
        <taxon>Schizophyllum</taxon>
    </lineage>
</organism>
<evidence type="ECO:0000313" key="2">
    <source>
        <dbReference type="Proteomes" id="UP000007431"/>
    </source>
</evidence>
<dbReference type="VEuPathDB" id="FungiDB:SCHCODRAFT_02696527"/>
<dbReference type="KEGG" id="scm:SCHCO_02696527"/>
<feature type="non-terminal residue" evidence="1">
    <location>
        <position position="70"/>
    </location>
</feature>
<gene>
    <name evidence="1" type="ORF">SCHCODRAFT_104267</name>
</gene>
<dbReference type="GeneID" id="9594581"/>
<dbReference type="InParanoid" id="D8PRW1"/>
<name>D8PRW1_SCHCM</name>
<evidence type="ECO:0000313" key="1">
    <source>
        <dbReference type="EMBL" id="EFJ03883.1"/>
    </source>
</evidence>